<keyword evidence="2" id="KW-1185">Reference proteome</keyword>
<dbReference type="Gene3D" id="3.40.50.300">
    <property type="entry name" value="P-loop containing nucleotide triphosphate hydrolases"/>
    <property type="match status" value="1"/>
</dbReference>
<evidence type="ECO:0000313" key="2">
    <source>
        <dbReference type="Proteomes" id="UP000466024"/>
    </source>
</evidence>
<dbReference type="Proteomes" id="UP000466024">
    <property type="component" value="Unassembled WGS sequence"/>
</dbReference>
<protein>
    <recommendedName>
        <fullName evidence="3">Sulfotransferase family protein</fullName>
    </recommendedName>
</protein>
<reference evidence="1 2" key="1">
    <citation type="submission" date="2019-08" db="EMBL/GenBank/DDBJ databases">
        <title>Bioinformatics analysis of the strain L3 and L5.</title>
        <authorList>
            <person name="Li X."/>
        </authorList>
    </citation>
    <scope>NUCLEOTIDE SEQUENCE [LARGE SCALE GENOMIC DNA]</scope>
    <source>
        <strain evidence="1 2">L3</strain>
    </source>
</reference>
<name>A0A640WIW2_9GAMM</name>
<dbReference type="SUPFAM" id="SSF52540">
    <property type="entry name" value="P-loop containing nucleoside triphosphate hydrolases"/>
    <property type="match status" value="1"/>
</dbReference>
<dbReference type="EMBL" id="VTPX01000001">
    <property type="protein sequence ID" value="KAA0020568.1"/>
    <property type="molecule type" value="Genomic_DNA"/>
</dbReference>
<proteinExistence type="predicted"/>
<comment type="caution">
    <text evidence="1">The sequence shown here is derived from an EMBL/GenBank/DDBJ whole genome shotgun (WGS) entry which is preliminary data.</text>
</comment>
<evidence type="ECO:0008006" key="3">
    <source>
        <dbReference type="Google" id="ProtNLM"/>
    </source>
</evidence>
<dbReference type="RefSeq" id="WP_149433687.1">
    <property type="nucleotide sequence ID" value="NZ_VTPX01000001.1"/>
</dbReference>
<accession>A0A640WIW2</accession>
<evidence type="ECO:0000313" key="1">
    <source>
        <dbReference type="EMBL" id="KAA0020568.1"/>
    </source>
</evidence>
<organism evidence="1 2">
    <name type="scientific">Salinicola corii</name>
    <dbReference type="NCBI Taxonomy" id="2606937"/>
    <lineage>
        <taxon>Bacteria</taxon>
        <taxon>Pseudomonadati</taxon>
        <taxon>Pseudomonadota</taxon>
        <taxon>Gammaproteobacteria</taxon>
        <taxon>Oceanospirillales</taxon>
        <taxon>Halomonadaceae</taxon>
        <taxon>Salinicola</taxon>
    </lineage>
</organism>
<sequence>MRLLLHPGHAKCGSTSIQRAIIRNRPGLADNQVVVPDPHLRLPGEAGFHPRGETPREFFRQIMENGGDTTSLRARLESWRESLLWRDATFVISAENLINHLMGPIGEGIHRVLAEHFDDVEVVYYIRRQDDYLLSAWQQWGFKEGKTFAEYSQEALRRANPHYLAVGQAFGRLYGAASVTVRPLQAEALRGGELLTDFFSHLVEDPSTLSFDRDRSNLSLNPFFCEILAGYKGLFRDIHDDRLKQRLARTLGVGHELFQRERDFMDPEMARRIMAHHREENLHLQQQFFPHVPFEAVFGDREEEELDPGERVRMSRQRAEQLQKHVIRELLELLQSMPETAKTPA</sequence>
<gene>
    <name evidence="1" type="ORF">F0A16_01880</name>
</gene>
<dbReference type="InterPro" id="IPR027417">
    <property type="entry name" value="P-loop_NTPase"/>
</dbReference>
<dbReference type="AlphaFoldDB" id="A0A640WIW2"/>